<keyword evidence="2" id="KW-1133">Transmembrane helix</keyword>
<keyword evidence="6" id="KW-1185">Reference proteome</keyword>
<comment type="domain">
    <text evidence="2">The C4-type zinc finger motif is necessary both for its ER three-way tubular junction localization and formation.</text>
</comment>
<dbReference type="STRING" id="121845.A0A1S3CTW6"/>
<name>A0A1S3CTW6_DIACI</name>
<dbReference type="PANTHER" id="PTHR22166">
    <property type="entry name" value="ENDOPLASMIC RETICULUM JUNCTION FORMATION PROTEIN LUNAPARK"/>
    <property type="match status" value="1"/>
</dbReference>
<keyword evidence="2" id="KW-0862">Zinc</keyword>
<dbReference type="RefSeq" id="XP_008467703.1">
    <property type="nucleotide sequence ID" value="XM_008469481.3"/>
</dbReference>
<evidence type="ECO:0000256" key="4">
    <source>
        <dbReference type="SAM" id="MobiDB-lite"/>
    </source>
</evidence>
<evidence type="ECO:0000313" key="7">
    <source>
        <dbReference type="RefSeq" id="XP_008467703.1"/>
    </source>
</evidence>
<evidence type="ECO:0000256" key="3">
    <source>
        <dbReference type="SAM" id="Coils"/>
    </source>
</evidence>
<dbReference type="InterPro" id="IPR019273">
    <property type="entry name" value="Lunapark_Znf"/>
</dbReference>
<dbReference type="KEGG" id="dci:103505170"/>
<feature type="region of interest" description="Disordered" evidence="4">
    <location>
        <begin position="285"/>
        <end position="442"/>
    </location>
</feature>
<keyword evidence="3" id="KW-0175">Coiled coil</keyword>
<dbReference type="Proteomes" id="UP000079169">
    <property type="component" value="Unplaced"/>
</dbReference>
<gene>
    <name evidence="7" type="primary">LOC103505170</name>
</gene>
<dbReference type="GO" id="GO:1903373">
    <property type="term" value="P:positive regulation of endoplasmic reticulum tubular network organization"/>
    <property type="evidence" value="ECO:0007669"/>
    <property type="project" value="UniProtKB-UniRule"/>
</dbReference>
<dbReference type="GeneID" id="103505170"/>
<keyword evidence="2" id="KW-0472">Membrane</keyword>
<evidence type="ECO:0000313" key="6">
    <source>
        <dbReference type="Proteomes" id="UP000079169"/>
    </source>
</evidence>
<feature type="transmembrane region" description="Helical" evidence="2">
    <location>
        <begin position="70"/>
        <end position="95"/>
    </location>
</feature>
<evidence type="ECO:0000256" key="1">
    <source>
        <dbReference type="ARBA" id="ARBA00009940"/>
    </source>
</evidence>
<comment type="subcellular location">
    <subcellularLocation>
        <location evidence="2">Endoplasmic reticulum membrane</location>
        <topology evidence="2">Multi-pass membrane protein</topology>
    </subcellularLocation>
</comment>
<protein>
    <recommendedName>
        <fullName evidence="2">Endoplasmic reticulum junction formation protein lunapark</fullName>
    </recommendedName>
</protein>
<feature type="compositionally biased region" description="Basic and acidic residues" evidence="4">
    <location>
        <begin position="291"/>
        <end position="344"/>
    </location>
</feature>
<comment type="similarity">
    <text evidence="1 2">Belongs to the lunapark family.</text>
</comment>
<feature type="transmembrane region" description="Helical" evidence="2">
    <location>
        <begin position="46"/>
        <end position="64"/>
    </location>
</feature>
<sequence length="457" mass="51932">MGLLISRFRKKKNAEEKLEDLTQKIQKIEEFQECEEEKLRQRVRQLVIYSAIIYVFILCVYIILDPVSGKKYIILTLVLSPIIIFLVRKLIIYYYKRKIIRNKIKIEVYKKDKQKILDDVMETETYKVAKRILEKYDVQYSSKKFTPPKISTPIPIPKPSSGPVTPYQSSMINTDLRKRTTRDIFFNQNSSQLVSAQKPPPTLVRPIISENKGVFDRILQKVVGDGPNDRFALICNGCGSHNGMALAEEFEFLSYRCAFCGYFNPARKQRPVVPRVLTLMAIKNSSDSDSSDEKKPLEIRELEDSESESKEDSPKKLIGEIKKDDAKNEKTEEASTTSKSEESHTPVQPSCSTTHDGKENADAIEKENIDVTDKEENKENEECMNSDGNQETNKEVAEVKEEVPEEKSGGKIGPEKTEDTNEPASDLGCPMEVDDDDDDENTCAELSSTVNKIALDS</sequence>
<accession>A0A1S3CTW6</accession>
<dbReference type="AlphaFoldDB" id="A0A1S3CTW6"/>
<feature type="domain" description="Lunapark zinc ribbon" evidence="5">
    <location>
        <begin position="214"/>
        <end position="264"/>
    </location>
</feature>
<keyword evidence="2" id="KW-0863">Zinc-finger</keyword>
<dbReference type="GO" id="GO:0008270">
    <property type="term" value="F:zinc ion binding"/>
    <property type="evidence" value="ECO:0007669"/>
    <property type="project" value="UniProtKB-KW"/>
</dbReference>
<evidence type="ECO:0000259" key="5">
    <source>
        <dbReference type="Pfam" id="PF10058"/>
    </source>
</evidence>
<organism evidence="6 7">
    <name type="scientific">Diaphorina citri</name>
    <name type="common">Asian citrus psyllid</name>
    <dbReference type="NCBI Taxonomy" id="121845"/>
    <lineage>
        <taxon>Eukaryota</taxon>
        <taxon>Metazoa</taxon>
        <taxon>Ecdysozoa</taxon>
        <taxon>Arthropoda</taxon>
        <taxon>Hexapoda</taxon>
        <taxon>Insecta</taxon>
        <taxon>Pterygota</taxon>
        <taxon>Neoptera</taxon>
        <taxon>Paraneoptera</taxon>
        <taxon>Hemiptera</taxon>
        <taxon>Sternorrhyncha</taxon>
        <taxon>Psylloidea</taxon>
        <taxon>Psyllidae</taxon>
        <taxon>Diaphorininae</taxon>
        <taxon>Diaphorina</taxon>
    </lineage>
</organism>
<keyword evidence="2" id="KW-0479">Metal-binding</keyword>
<dbReference type="GO" id="GO:0098826">
    <property type="term" value="C:endoplasmic reticulum tubular network membrane"/>
    <property type="evidence" value="ECO:0007669"/>
    <property type="project" value="UniProtKB-UniRule"/>
</dbReference>
<dbReference type="InterPro" id="IPR040115">
    <property type="entry name" value="Lnp"/>
</dbReference>
<keyword evidence="2" id="KW-0256">Endoplasmic reticulum</keyword>
<feature type="compositionally biased region" description="Basic and acidic residues" evidence="4">
    <location>
        <begin position="355"/>
        <end position="381"/>
    </location>
</feature>
<feature type="compositionally biased region" description="Acidic residues" evidence="4">
    <location>
        <begin position="432"/>
        <end position="442"/>
    </location>
</feature>
<feature type="coiled-coil region" evidence="3">
    <location>
        <begin position="4"/>
        <end position="38"/>
    </location>
</feature>
<dbReference type="OMA" id="MRTFRIL"/>
<dbReference type="PANTHER" id="PTHR22166:SF12">
    <property type="entry name" value="ENDOPLASMIC RETICULUM JUNCTION FORMATION PROTEIN LUNAPARK"/>
    <property type="match status" value="1"/>
</dbReference>
<reference evidence="7" key="1">
    <citation type="submission" date="2025-08" db="UniProtKB">
        <authorList>
            <consortium name="RefSeq"/>
        </authorList>
    </citation>
    <scope>IDENTIFICATION</scope>
</reference>
<feature type="compositionally biased region" description="Basic and acidic residues" evidence="4">
    <location>
        <begin position="392"/>
        <end position="419"/>
    </location>
</feature>
<evidence type="ECO:0000256" key="2">
    <source>
        <dbReference type="RuleBase" id="RU367073"/>
    </source>
</evidence>
<comment type="function">
    <text evidence="2">Plays a role in determining ER morphology.</text>
</comment>
<dbReference type="Pfam" id="PF10058">
    <property type="entry name" value="Zn_ribbon_10"/>
    <property type="match status" value="1"/>
</dbReference>
<dbReference type="PaxDb" id="121845-A0A1S3CTW6"/>
<dbReference type="GO" id="GO:0071788">
    <property type="term" value="P:endoplasmic reticulum tubular network maintenance"/>
    <property type="evidence" value="ECO:0007669"/>
    <property type="project" value="UniProtKB-UniRule"/>
</dbReference>
<proteinExistence type="inferred from homology"/>
<keyword evidence="2" id="KW-0812">Transmembrane</keyword>
<dbReference type="CTD" id="80856"/>